<evidence type="ECO:0000259" key="10">
    <source>
        <dbReference type="SMART" id="SM00474"/>
    </source>
</evidence>
<proteinExistence type="inferred from homology"/>
<dbReference type="SMART" id="SM00474">
    <property type="entry name" value="35EXOc"/>
    <property type="match status" value="1"/>
</dbReference>
<evidence type="ECO:0000256" key="2">
    <source>
        <dbReference type="ARBA" id="ARBA00012417"/>
    </source>
</evidence>
<dbReference type="Pfam" id="PF00476">
    <property type="entry name" value="DNA_pol_A"/>
    <property type="match status" value="1"/>
</dbReference>
<evidence type="ECO:0000313" key="12">
    <source>
        <dbReference type="EMBL" id="GHF38451.1"/>
    </source>
</evidence>
<sequence length="602" mass="67444">MRLIDYKIKHEPVRIHVVETPEDLPAFRRFIKDHRALIAWDTETTGLDWWQASAGAFHLRLAQFGTEHESYVLPVESDGPEGHFAEAARWALRTAERLVAHNASFDLHVVEQCLGIAMEELAPRSWDTKLIAHLADPRTVADGGPGHKLVELTRHYLCPRVADEVKSSMNVIARELKVKKDEVWRAVPLKHHGFNLYAGMDPVLAARLFKVLMPKVPERSRRKGLISWEHRTAHIAAKYERNGLPVNRAYVENRAAELTEAQRDAEATARTYGVENVGSNRQLVEAFTNLGVRLTKKTAKGNIAMDDAVLTAIDHPLAHAVKEAKKSAKWRATWFDRALAGIGPDGKVHASVNTVGARTARMSISGSIPAQTFPKGSGYVRGAFEAEEGFVIVSTDYSNMELRFLAADSGDETMLKAFQDDLDLHQITADASGVPRGIGKTVNFAYVYGSGPKNIAETCGITVAKAREVIHGFEETYPAVKRFSEQLQRHARRHGYIWTATGRRLPVDRARPYSALNYRIQSSCRDITARAMIELDRHGYSKWVKLPIHDEILFAFPEDRAEELAYETARLMEFTYKGLLIPAEAEIAGRSWGDLYNGDTKH</sequence>
<evidence type="ECO:0000313" key="13">
    <source>
        <dbReference type="Proteomes" id="UP000638313"/>
    </source>
</evidence>
<keyword evidence="8" id="KW-0238">DNA-binding</keyword>
<keyword evidence="7" id="KW-0239">DNA-directed DNA polymerase</keyword>
<keyword evidence="6" id="KW-0235">DNA replication</keyword>
<dbReference type="RefSeq" id="WP_190129092.1">
    <property type="nucleotide sequence ID" value="NZ_BNBD01000003.1"/>
</dbReference>
<dbReference type="InterPro" id="IPR002562">
    <property type="entry name" value="3'-5'_exonuclease_dom"/>
</dbReference>
<organism evidence="12 13">
    <name type="scientific">Streptomyces mashuensis</name>
    <dbReference type="NCBI Taxonomy" id="33904"/>
    <lineage>
        <taxon>Bacteria</taxon>
        <taxon>Bacillati</taxon>
        <taxon>Actinomycetota</taxon>
        <taxon>Actinomycetes</taxon>
        <taxon>Kitasatosporales</taxon>
        <taxon>Streptomycetaceae</taxon>
        <taxon>Streptomyces</taxon>
    </lineage>
</organism>
<dbReference type="InterPro" id="IPR019760">
    <property type="entry name" value="DNA-dir_DNA_pol_A_CS"/>
</dbReference>
<evidence type="ECO:0000256" key="9">
    <source>
        <dbReference type="ARBA" id="ARBA00049244"/>
    </source>
</evidence>
<dbReference type="GO" id="GO:0006302">
    <property type="term" value="P:double-strand break repair"/>
    <property type="evidence" value="ECO:0007669"/>
    <property type="project" value="TreeGrafter"/>
</dbReference>
<protein>
    <recommendedName>
        <fullName evidence="3">DNA polymerase I</fullName>
        <ecNumber evidence="2">2.7.7.7</ecNumber>
    </recommendedName>
</protein>
<evidence type="ECO:0000256" key="6">
    <source>
        <dbReference type="ARBA" id="ARBA00022705"/>
    </source>
</evidence>
<reference evidence="12" key="2">
    <citation type="submission" date="2020-09" db="EMBL/GenBank/DDBJ databases">
        <authorList>
            <person name="Sun Q."/>
            <person name="Ohkuma M."/>
        </authorList>
    </citation>
    <scope>NUCLEOTIDE SEQUENCE</scope>
    <source>
        <strain evidence="12">JCM 4059</strain>
    </source>
</reference>
<comment type="catalytic activity">
    <reaction evidence="9">
        <text>DNA(n) + a 2'-deoxyribonucleoside 5'-triphosphate = DNA(n+1) + diphosphate</text>
        <dbReference type="Rhea" id="RHEA:22508"/>
        <dbReference type="Rhea" id="RHEA-COMP:17339"/>
        <dbReference type="Rhea" id="RHEA-COMP:17340"/>
        <dbReference type="ChEBI" id="CHEBI:33019"/>
        <dbReference type="ChEBI" id="CHEBI:61560"/>
        <dbReference type="ChEBI" id="CHEBI:173112"/>
        <dbReference type="EC" id="2.7.7.7"/>
    </reaction>
</comment>
<dbReference type="AlphaFoldDB" id="A0A919B1C3"/>
<dbReference type="InterPro" id="IPR001098">
    <property type="entry name" value="DNA-dir_DNA_pol_A_palm_dom"/>
</dbReference>
<dbReference type="SMART" id="SM00482">
    <property type="entry name" value="POLAc"/>
    <property type="match status" value="1"/>
</dbReference>
<evidence type="ECO:0000256" key="8">
    <source>
        <dbReference type="ARBA" id="ARBA00023125"/>
    </source>
</evidence>
<dbReference type="PANTHER" id="PTHR10133">
    <property type="entry name" value="DNA POLYMERASE I"/>
    <property type="match status" value="1"/>
</dbReference>
<dbReference type="Proteomes" id="UP000638313">
    <property type="component" value="Unassembled WGS sequence"/>
</dbReference>
<dbReference type="InterPro" id="IPR043502">
    <property type="entry name" value="DNA/RNA_pol_sf"/>
</dbReference>
<evidence type="ECO:0000256" key="4">
    <source>
        <dbReference type="ARBA" id="ARBA00022679"/>
    </source>
</evidence>
<dbReference type="PANTHER" id="PTHR10133:SF27">
    <property type="entry name" value="DNA POLYMERASE NU"/>
    <property type="match status" value="1"/>
</dbReference>
<evidence type="ECO:0000256" key="5">
    <source>
        <dbReference type="ARBA" id="ARBA00022695"/>
    </source>
</evidence>
<keyword evidence="5" id="KW-0548">Nucleotidyltransferase</keyword>
<dbReference type="Gene3D" id="3.30.420.10">
    <property type="entry name" value="Ribonuclease H-like superfamily/Ribonuclease H"/>
    <property type="match status" value="1"/>
</dbReference>
<feature type="domain" description="DNA-directed DNA polymerase family A palm" evidence="11">
    <location>
        <begin position="377"/>
        <end position="560"/>
    </location>
</feature>
<feature type="domain" description="3'-5' exonuclease" evidence="10">
    <location>
        <begin position="15"/>
        <end position="217"/>
    </location>
</feature>
<dbReference type="PROSITE" id="PS00447">
    <property type="entry name" value="DNA_POLYMERASE_A"/>
    <property type="match status" value="1"/>
</dbReference>
<dbReference type="GO" id="GO:0008408">
    <property type="term" value="F:3'-5' exonuclease activity"/>
    <property type="evidence" value="ECO:0007669"/>
    <property type="project" value="InterPro"/>
</dbReference>
<dbReference type="PRINTS" id="PR00868">
    <property type="entry name" value="DNAPOLI"/>
</dbReference>
<reference evidence="12" key="1">
    <citation type="journal article" date="2014" name="Int. J. Syst. Evol. Microbiol.">
        <title>Complete genome sequence of Corynebacterium casei LMG S-19264T (=DSM 44701T), isolated from a smear-ripened cheese.</title>
        <authorList>
            <consortium name="US DOE Joint Genome Institute (JGI-PGF)"/>
            <person name="Walter F."/>
            <person name="Albersmeier A."/>
            <person name="Kalinowski J."/>
            <person name="Ruckert C."/>
        </authorList>
    </citation>
    <scope>NUCLEOTIDE SEQUENCE</scope>
    <source>
        <strain evidence="12">JCM 4059</strain>
    </source>
</reference>
<evidence type="ECO:0000256" key="7">
    <source>
        <dbReference type="ARBA" id="ARBA00022932"/>
    </source>
</evidence>
<dbReference type="InterPro" id="IPR012337">
    <property type="entry name" value="RNaseH-like_sf"/>
</dbReference>
<accession>A0A919B1C3</accession>
<keyword evidence="13" id="KW-1185">Reference proteome</keyword>
<dbReference type="SUPFAM" id="SSF56672">
    <property type="entry name" value="DNA/RNA polymerases"/>
    <property type="match status" value="1"/>
</dbReference>
<dbReference type="GO" id="GO:0003887">
    <property type="term" value="F:DNA-directed DNA polymerase activity"/>
    <property type="evidence" value="ECO:0007669"/>
    <property type="project" value="UniProtKB-KW"/>
</dbReference>
<dbReference type="SUPFAM" id="SSF53098">
    <property type="entry name" value="Ribonuclease H-like"/>
    <property type="match status" value="1"/>
</dbReference>
<dbReference type="Gene3D" id="1.20.1060.10">
    <property type="entry name" value="Taq DNA Polymerase, Chain T, domain 4"/>
    <property type="match status" value="1"/>
</dbReference>
<evidence type="ECO:0000256" key="1">
    <source>
        <dbReference type="ARBA" id="ARBA00007705"/>
    </source>
</evidence>
<evidence type="ECO:0000259" key="11">
    <source>
        <dbReference type="SMART" id="SM00482"/>
    </source>
</evidence>
<gene>
    <name evidence="12" type="ORF">GCM10010218_19490</name>
</gene>
<dbReference type="Gene3D" id="3.30.70.370">
    <property type="match status" value="1"/>
</dbReference>
<evidence type="ECO:0000256" key="3">
    <source>
        <dbReference type="ARBA" id="ARBA00020311"/>
    </source>
</evidence>
<dbReference type="EC" id="2.7.7.7" evidence="2"/>
<dbReference type="Pfam" id="PF01612">
    <property type="entry name" value="DNA_pol_A_exo1"/>
    <property type="match status" value="1"/>
</dbReference>
<dbReference type="GO" id="GO:0006261">
    <property type="term" value="P:DNA-templated DNA replication"/>
    <property type="evidence" value="ECO:0007669"/>
    <property type="project" value="InterPro"/>
</dbReference>
<keyword evidence="4" id="KW-0808">Transferase</keyword>
<dbReference type="EMBL" id="BNBD01000003">
    <property type="protein sequence ID" value="GHF38451.1"/>
    <property type="molecule type" value="Genomic_DNA"/>
</dbReference>
<dbReference type="InterPro" id="IPR036397">
    <property type="entry name" value="RNaseH_sf"/>
</dbReference>
<dbReference type="Gene3D" id="1.10.150.20">
    <property type="entry name" value="5' to 3' exonuclease, C-terminal subdomain"/>
    <property type="match status" value="1"/>
</dbReference>
<dbReference type="GO" id="GO:0003677">
    <property type="term" value="F:DNA binding"/>
    <property type="evidence" value="ECO:0007669"/>
    <property type="project" value="UniProtKB-KW"/>
</dbReference>
<comment type="caution">
    <text evidence="12">The sequence shown here is derived from an EMBL/GenBank/DDBJ whole genome shotgun (WGS) entry which is preliminary data.</text>
</comment>
<comment type="similarity">
    <text evidence="1">Belongs to the DNA polymerase type-A family.</text>
</comment>
<dbReference type="InterPro" id="IPR002298">
    <property type="entry name" value="DNA_polymerase_A"/>
</dbReference>
<name>A0A919B1C3_9ACTN</name>